<evidence type="ECO:0000313" key="2">
    <source>
        <dbReference type="EMBL" id="MEF3832285.1"/>
    </source>
</evidence>
<reference evidence="2 3" key="1">
    <citation type="submission" date="2022-09" db="EMBL/GenBank/DDBJ databases">
        <title>Genome sequencing of Flavivirga sp. MEBiC05379.</title>
        <authorList>
            <person name="Oh H.-M."/>
            <person name="Kwon K.K."/>
            <person name="Park M.J."/>
            <person name="Yang S.-H."/>
        </authorList>
    </citation>
    <scope>NUCLEOTIDE SEQUENCE [LARGE SCALE GENOMIC DNA]</scope>
    <source>
        <strain evidence="2 3">MEBiC05379</strain>
    </source>
</reference>
<accession>A0ABU7XNJ1</accession>
<evidence type="ECO:0000256" key="1">
    <source>
        <dbReference type="SAM" id="Phobius"/>
    </source>
</evidence>
<feature type="transmembrane region" description="Helical" evidence="1">
    <location>
        <begin position="35"/>
        <end position="57"/>
    </location>
</feature>
<evidence type="ECO:0000313" key="3">
    <source>
        <dbReference type="Proteomes" id="UP001337305"/>
    </source>
</evidence>
<dbReference type="Proteomes" id="UP001337305">
    <property type="component" value="Unassembled WGS sequence"/>
</dbReference>
<gene>
    <name evidence="2" type="ORF">N1F79_04030</name>
</gene>
<dbReference type="RefSeq" id="WP_303304666.1">
    <property type="nucleotide sequence ID" value="NZ_JAODOP010000004.1"/>
</dbReference>
<name>A0ABU7XNJ1_9FLAO</name>
<keyword evidence="1" id="KW-1133">Transmembrane helix</keyword>
<dbReference type="EMBL" id="JAODOP010000004">
    <property type="protein sequence ID" value="MEF3832285.1"/>
    <property type="molecule type" value="Genomic_DNA"/>
</dbReference>
<keyword evidence="1" id="KW-0472">Membrane</keyword>
<proteinExistence type="predicted"/>
<keyword evidence="3" id="KW-1185">Reference proteome</keyword>
<sequence>MGILPILKRVTELFQNWLLLDISNRPFLVDSHTKIFGAPCHVVVFALNYVLVQWGVLNILYRGKLFLCV</sequence>
<protein>
    <submittedName>
        <fullName evidence="2">Uncharacterized protein</fullName>
    </submittedName>
</protein>
<comment type="caution">
    <text evidence="2">The sequence shown here is derived from an EMBL/GenBank/DDBJ whole genome shotgun (WGS) entry which is preliminary data.</text>
</comment>
<keyword evidence="1" id="KW-0812">Transmembrane</keyword>
<organism evidence="2 3">
    <name type="scientific">Flavivirga spongiicola</name>
    <dbReference type="NCBI Taxonomy" id="421621"/>
    <lineage>
        <taxon>Bacteria</taxon>
        <taxon>Pseudomonadati</taxon>
        <taxon>Bacteroidota</taxon>
        <taxon>Flavobacteriia</taxon>
        <taxon>Flavobacteriales</taxon>
        <taxon>Flavobacteriaceae</taxon>
        <taxon>Flavivirga</taxon>
    </lineage>
</organism>